<dbReference type="AlphaFoldDB" id="A0A0A9BQN7"/>
<reference evidence="1" key="1">
    <citation type="submission" date="2014-09" db="EMBL/GenBank/DDBJ databases">
        <authorList>
            <person name="Magalhaes I.L.F."/>
            <person name="Oliveira U."/>
            <person name="Santos F.R."/>
            <person name="Vidigal T.H.D.A."/>
            <person name="Brescovit A.D."/>
            <person name="Santos A.J."/>
        </authorList>
    </citation>
    <scope>NUCLEOTIDE SEQUENCE</scope>
    <source>
        <tissue evidence="1">Shoot tissue taken approximately 20 cm above the soil surface</tissue>
    </source>
</reference>
<proteinExistence type="predicted"/>
<sequence>MLGAFHVIVANSIFSGTRERVRTPAFQCTILPCSSNPPVQLSYIPSPSH</sequence>
<accession>A0A0A9BQN7</accession>
<evidence type="ECO:0000313" key="1">
    <source>
        <dbReference type="EMBL" id="JAD66294.1"/>
    </source>
</evidence>
<protein>
    <submittedName>
        <fullName evidence="1">Uncharacterized protein</fullName>
    </submittedName>
</protein>
<reference evidence="1" key="2">
    <citation type="journal article" date="2015" name="Data Brief">
        <title>Shoot transcriptome of the giant reed, Arundo donax.</title>
        <authorList>
            <person name="Barrero R.A."/>
            <person name="Guerrero F.D."/>
            <person name="Moolhuijzen P."/>
            <person name="Goolsby J.A."/>
            <person name="Tidwell J."/>
            <person name="Bellgard S.E."/>
            <person name="Bellgard M.I."/>
        </authorList>
    </citation>
    <scope>NUCLEOTIDE SEQUENCE</scope>
    <source>
        <tissue evidence="1">Shoot tissue taken approximately 20 cm above the soil surface</tissue>
    </source>
</reference>
<name>A0A0A9BQN7_ARUDO</name>
<dbReference type="EMBL" id="GBRH01231601">
    <property type="protein sequence ID" value="JAD66294.1"/>
    <property type="molecule type" value="Transcribed_RNA"/>
</dbReference>
<organism evidence="1">
    <name type="scientific">Arundo donax</name>
    <name type="common">Giant reed</name>
    <name type="synonym">Donax arundinaceus</name>
    <dbReference type="NCBI Taxonomy" id="35708"/>
    <lineage>
        <taxon>Eukaryota</taxon>
        <taxon>Viridiplantae</taxon>
        <taxon>Streptophyta</taxon>
        <taxon>Embryophyta</taxon>
        <taxon>Tracheophyta</taxon>
        <taxon>Spermatophyta</taxon>
        <taxon>Magnoliopsida</taxon>
        <taxon>Liliopsida</taxon>
        <taxon>Poales</taxon>
        <taxon>Poaceae</taxon>
        <taxon>PACMAD clade</taxon>
        <taxon>Arundinoideae</taxon>
        <taxon>Arundineae</taxon>
        <taxon>Arundo</taxon>
    </lineage>
</organism>